<protein>
    <submittedName>
        <fullName evidence="2">Triacylglycerol lipase</fullName>
    </submittedName>
</protein>
<dbReference type="Proteomes" id="UP001159387">
    <property type="component" value="Unassembled WGS sequence"/>
</dbReference>
<dbReference type="Gene3D" id="3.40.50.1820">
    <property type="entry name" value="alpha/beta hydrolase"/>
    <property type="match status" value="1"/>
</dbReference>
<dbReference type="InterPro" id="IPR029058">
    <property type="entry name" value="AB_hydrolase_fold"/>
</dbReference>
<dbReference type="AlphaFoldDB" id="A0AA43KAB1"/>
<dbReference type="PANTHER" id="PTHR37946:SF1">
    <property type="entry name" value="SLL1969 PROTEIN"/>
    <property type="match status" value="1"/>
</dbReference>
<proteinExistence type="predicted"/>
<reference evidence="2 3" key="1">
    <citation type="journal article" date="2023" name="J. Phycol.">
        <title>Chrysosporum ovalisporum is synonymous with the true-branching cyanobacterium Umezakia natans (Nostocales/Aphanizomenonaceae).</title>
        <authorList>
            <person name="McGregor G.B."/>
            <person name="Sendall B.C."/>
            <person name="Niiyama Y."/>
            <person name="Tuji A."/>
            <person name="Willis A."/>
        </authorList>
    </citation>
    <scope>NUCLEOTIDE SEQUENCE [LARGE SCALE GENOMIC DNA]</scope>
    <source>
        <strain evidence="2 3">ANA360D</strain>
    </source>
</reference>
<comment type="caution">
    <text evidence="2">The sequence shown here is derived from an EMBL/GenBank/DDBJ whole genome shotgun (WGS) entry which is preliminary data.</text>
</comment>
<evidence type="ECO:0000313" key="3">
    <source>
        <dbReference type="Proteomes" id="UP001159387"/>
    </source>
</evidence>
<evidence type="ECO:0000256" key="1">
    <source>
        <dbReference type="SAM" id="MobiDB-lite"/>
    </source>
</evidence>
<evidence type="ECO:0000313" key="2">
    <source>
        <dbReference type="EMBL" id="MDH6059142.1"/>
    </source>
</evidence>
<dbReference type="RefSeq" id="WP_280653158.1">
    <property type="nucleotide sequence ID" value="NZ_JANQDH010000012.1"/>
</dbReference>
<dbReference type="PANTHER" id="PTHR37946">
    <property type="entry name" value="SLL1969 PROTEIN"/>
    <property type="match status" value="1"/>
</dbReference>
<dbReference type="Pfam" id="PF02089">
    <property type="entry name" value="Palm_thioest"/>
    <property type="match status" value="1"/>
</dbReference>
<gene>
    <name evidence="2" type="ORF">NWP17_01570</name>
</gene>
<dbReference type="EMBL" id="JANQDH010000012">
    <property type="protein sequence ID" value="MDH6059142.1"/>
    <property type="molecule type" value="Genomic_DNA"/>
</dbReference>
<organism evidence="2 3">
    <name type="scientific">Chrysosporum bergii ANA360D</name>
    <dbReference type="NCBI Taxonomy" id="617107"/>
    <lineage>
        <taxon>Bacteria</taxon>
        <taxon>Bacillati</taxon>
        <taxon>Cyanobacteriota</taxon>
        <taxon>Cyanophyceae</taxon>
        <taxon>Nostocales</taxon>
        <taxon>Nodulariaceae</taxon>
        <taxon>Chrysosporum</taxon>
    </lineage>
</organism>
<sequence>MNTKKPQPNSVLLIHGIEDTGAVFNKMASYLRQLGWSVYTLDLQPNNGAVGLDILAQQLADYIINTFAPQEPIDLVGFSMGGIVSRYYIQRLGGINRIQRFITISSPHHGTLIAYASQRQGCLQMRPNSQLIQDLNTDAVMLGQLNFTSIWTPYDLMIVPANSSQMPVGKEVILSVALHPWMLTDSRTLAAVASALAEPIKPRPQFPHTHNYQKSPPGNGNT</sequence>
<feature type="region of interest" description="Disordered" evidence="1">
    <location>
        <begin position="201"/>
        <end position="222"/>
    </location>
</feature>
<accession>A0AA43KAB1</accession>
<feature type="compositionally biased region" description="Polar residues" evidence="1">
    <location>
        <begin position="208"/>
        <end position="222"/>
    </location>
</feature>
<keyword evidence="3" id="KW-1185">Reference proteome</keyword>
<dbReference type="SUPFAM" id="SSF53474">
    <property type="entry name" value="alpha/beta-Hydrolases"/>
    <property type="match status" value="1"/>
</dbReference>
<name>A0AA43KAB1_9CYAN</name>